<feature type="compositionally biased region" description="Polar residues" evidence="1">
    <location>
        <begin position="676"/>
        <end position="686"/>
    </location>
</feature>
<dbReference type="InterPro" id="IPR035899">
    <property type="entry name" value="DBL_dom_sf"/>
</dbReference>
<name>A0AAY4ABC7_9TELE</name>
<dbReference type="Proteomes" id="UP000694580">
    <property type="component" value="Chromosome 5"/>
</dbReference>
<feature type="region of interest" description="Disordered" evidence="1">
    <location>
        <begin position="568"/>
        <end position="610"/>
    </location>
</feature>
<protein>
    <recommendedName>
        <fullName evidence="2">DH domain-containing protein</fullName>
    </recommendedName>
</protein>
<feature type="compositionally biased region" description="Basic and acidic residues" evidence="1">
    <location>
        <begin position="792"/>
        <end position="801"/>
    </location>
</feature>
<dbReference type="GO" id="GO:0030424">
    <property type="term" value="C:axon"/>
    <property type="evidence" value="ECO:0007669"/>
    <property type="project" value="TreeGrafter"/>
</dbReference>
<feature type="compositionally biased region" description="Basic and acidic residues" evidence="1">
    <location>
        <begin position="600"/>
        <end position="610"/>
    </location>
</feature>
<reference evidence="3 4" key="1">
    <citation type="submission" date="2020-06" db="EMBL/GenBank/DDBJ databases">
        <authorList>
            <consortium name="Wellcome Sanger Institute Data Sharing"/>
        </authorList>
    </citation>
    <scope>NUCLEOTIDE SEQUENCE [LARGE SCALE GENOMIC DNA]</scope>
</reference>
<feature type="compositionally biased region" description="Basic and acidic residues" evidence="1">
    <location>
        <begin position="883"/>
        <end position="898"/>
    </location>
</feature>
<dbReference type="InterPro" id="IPR011993">
    <property type="entry name" value="PH-like_dom_sf"/>
</dbReference>
<feature type="domain" description="DH" evidence="2">
    <location>
        <begin position="173"/>
        <end position="365"/>
    </location>
</feature>
<sequence>MDLLKPSKASKVPNQITGPDAASAEETDGRDHGSETSKEAERDEGDSVVDGVLPKADLPNGPRMTTEKHRSNTTAGQKRQKLRTVGFATISKGSTNVISRAPMKQMLFTQGSPDKALTTDPPSQDQANLHQVLGSFPVPADLTWRWGDGPHTLEDNWTDLVHTHWKMSKTQKYQQEALWELLHTELAYINKLTIITDLVISALTYLQQNGFLQEVPPEKLFSNLPSILSAHQRFWQEVMYPMLQEVRRTGRPFDPLKIEAGCMQFGDRFHPYQQYCLEEEKTMDFTRQQMELNPHFMTYLTWVETHPQCERMRLGDMQAKPHQRITKYPLFLKAILKTTEGDHNQTVLRRMLNSVNNFLESINDYLRLKGEEAALSQCAQKIEGYDLLEGVNEEIDKHVRELCSFDLMSPVKGAGPTVIRKLLLEDTVRIRAKKDSKIDAVLLLFSDVVLVTKAQKKSEKLKVVRPPLALDRIRCFALKDGLTFVLVEVSDLGCSLFVYAVSAVSAENCTNWISAINNAQESLKYLREGGVNERTDDREADTDSLTSPVDIKPEDETELMTTYTALSLGSTNNHPASSQPNKETPSQPQAPDRNQVASRRNSEQHQTESREILIQGIQERRATWNRSGEPSSEPDLPNHFTFAVNHRSHQPLENVAQWSTRPDSTISQGPGEEDCLTQSSNFSRKLNSPRLRRRQPVVPANVSLQASRRASLNSGGSSSLKKVKADDSHMVFTLGSLKQNNHGVNWNTSGERRSIDLGTFSESELEKRDPGQRSNLKNQRISSAPSLVSAKDQNHRGEQSDRFIPSPQPIDSQPPNSPLQGLLDRAKEREGVRRRGRWKEKNIAHSDSQFPLASPVSSTPSPSPSYKEKDAEKMLQVPKPHTGWKEGNVDGSDDERKSSPVRLEGASVDWPGWCFDDGDFLDFDDEWDDLDKTLNHQHQCSEV</sequence>
<dbReference type="AlphaFoldDB" id="A0AAY4ABC7"/>
<reference evidence="3" key="2">
    <citation type="submission" date="2025-08" db="UniProtKB">
        <authorList>
            <consortium name="Ensembl"/>
        </authorList>
    </citation>
    <scope>IDENTIFICATION</scope>
</reference>
<dbReference type="SUPFAM" id="SSF50729">
    <property type="entry name" value="PH domain-like"/>
    <property type="match status" value="1"/>
</dbReference>
<dbReference type="RefSeq" id="XP_028837841.1">
    <property type="nucleotide sequence ID" value="XM_028982008.1"/>
</dbReference>
<dbReference type="GO" id="GO:0030139">
    <property type="term" value="C:endocytic vesicle"/>
    <property type="evidence" value="ECO:0007669"/>
    <property type="project" value="TreeGrafter"/>
</dbReference>
<feature type="region of interest" description="Disordered" evidence="1">
    <location>
        <begin position="531"/>
        <end position="556"/>
    </location>
</feature>
<feature type="compositionally biased region" description="Polar residues" evidence="1">
    <location>
        <begin position="568"/>
        <end position="589"/>
    </location>
</feature>
<dbReference type="InterPro" id="IPR040181">
    <property type="entry name" value="PKHG5/7"/>
</dbReference>
<dbReference type="CDD" id="cd00160">
    <property type="entry name" value="RhoGEF"/>
    <property type="match status" value="1"/>
</dbReference>
<feature type="compositionally biased region" description="Low complexity" evidence="1">
    <location>
        <begin position="706"/>
        <end position="720"/>
    </location>
</feature>
<evidence type="ECO:0000259" key="2">
    <source>
        <dbReference type="PROSITE" id="PS50010"/>
    </source>
</evidence>
<feature type="compositionally biased region" description="Basic and acidic residues" evidence="1">
    <location>
        <begin position="824"/>
        <end position="844"/>
    </location>
</feature>
<gene>
    <name evidence="3" type="primary">PLEKHG6</name>
</gene>
<evidence type="ECO:0000313" key="3">
    <source>
        <dbReference type="Ensembl" id="ENSDCDP00010006368.1"/>
    </source>
</evidence>
<feature type="compositionally biased region" description="Polar residues" evidence="1">
    <location>
        <begin position="658"/>
        <end position="668"/>
    </location>
</feature>
<organism evidence="3 4">
    <name type="scientific">Denticeps clupeoides</name>
    <name type="common">denticle herring</name>
    <dbReference type="NCBI Taxonomy" id="299321"/>
    <lineage>
        <taxon>Eukaryota</taxon>
        <taxon>Metazoa</taxon>
        <taxon>Chordata</taxon>
        <taxon>Craniata</taxon>
        <taxon>Vertebrata</taxon>
        <taxon>Euteleostomi</taxon>
        <taxon>Actinopterygii</taxon>
        <taxon>Neopterygii</taxon>
        <taxon>Teleostei</taxon>
        <taxon>Clupei</taxon>
        <taxon>Clupeiformes</taxon>
        <taxon>Denticipitoidei</taxon>
        <taxon>Denticipitidae</taxon>
        <taxon>Denticeps</taxon>
    </lineage>
</organism>
<feature type="region of interest" description="Disordered" evidence="1">
    <location>
        <begin position="658"/>
        <end position="723"/>
    </location>
</feature>
<dbReference type="GO" id="GO:0043542">
    <property type="term" value="P:endothelial cell migration"/>
    <property type="evidence" value="ECO:0007669"/>
    <property type="project" value="TreeGrafter"/>
</dbReference>
<dbReference type="SUPFAM" id="SSF48065">
    <property type="entry name" value="DBL homology domain (DH-domain)"/>
    <property type="match status" value="1"/>
</dbReference>
<dbReference type="Pfam" id="PF00621">
    <property type="entry name" value="RhoGEF"/>
    <property type="match status" value="1"/>
</dbReference>
<dbReference type="PANTHER" id="PTHR13217:SF10">
    <property type="entry name" value="PLECKSTRIN HOMOLOGY DOMAIN-CONTAINING FAMILY G MEMBER 6 ISOFORM X1"/>
    <property type="match status" value="1"/>
</dbReference>
<feature type="region of interest" description="Disordered" evidence="1">
    <location>
        <begin position="1"/>
        <end position="81"/>
    </location>
</feature>
<feature type="compositionally biased region" description="Basic and acidic residues" evidence="1">
    <location>
        <begin position="27"/>
        <end position="41"/>
    </location>
</feature>
<dbReference type="InterPro" id="IPR000219">
    <property type="entry name" value="DH_dom"/>
</dbReference>
<dbReference type="PROSITE" id="PS50010">
    <property type="entry name" value="DH_2"/>
    <property type="match status" value="1"/>
</dbReference>
<proteinExistence type="predicted"/>
<dbReference type="Ensembl" id="ENSDCDT00010006581.1">
    <property type="protein sequence ID" value="ENSDCDP00010006368.1"/>
    <property type="gene ID" value="ENSDCDG00010002748.1"/>
</dbReference>
<accession>A0AAY4ABC7</accession>
<keyword evidence="4" id="KW-1185">Reference proteome</keyword>
<dbReference type="GO" id="GO:0005085">
    <property type="term" value="F:guanyl-nucleotide exchange factor activity"/>
    <property type="evidence" value="ECO:0007669"/>
    <property type="project" value="InterPro"/>
</dbReference>
<evidence type="ECO:0000256" key="1">
    <source>
        <dbReference type="SAM" id="MobiDB-lite"/>
    </source>
</evidence>
<evidence type="ECO:0000313" key="4">
    <source>
        <dbReference type="Proteomes" id="UP000694580"/>
    </source>
</evidence>
<dbReference type="PANTHER" id="PTHR13217">
    <property type="entry name" value="PLECKSTRIN HOMOLOGY DOMAIN-CONTAINING FAMILY G MEMBER 7"/>
    <property type="match status" value="1"/>
</dbReference>
<dbReference type="GeneID" id="114791296"/>
<dbReference type="GeneTree" id="ENSGT00940000161250"/>
<dbReference type="GO" id="GO:0005886">
    <property type="term" value="C:plasma membrane"/>
    <property type="evidence" value="ECO:0007669"/>
    <property type="project" value="TreeGrafter"/>
</dbReference>
<dbReference type="SMART" id="SM00325">
    <property type="entry name" value="RhoGEF"/>
    <property type="match status" value="1"/>
</dbReference>
<feature type="region of interest" description="Disordered" evidence="1">
    <location>
        <begin position="758"/>
        <end position="903"/>
    </location>
</feature>
<reference evidence="3" key="3">
    <citation type="submission" date="2025-09" db="UniProtKB">
        <authorList>
            <consortium name="Ensembl"/>
        </authorList>
    </citation>
    <scope>IDENTIFICATION</scope>
</reference>
<feature type="compositionally biased region" description="Polar residues" evidence="1">
    <location>
        <begin position="772"/>
        <end position="786"/>
    </location>
</feature>
<dbReference type="GO" id="GO:0007266">
    <property type="term" value="P:Rho protein signal transduction"/>
    <property type="evidence" value="ECO:0007669"/>
    <property type="project" value="TreeGrafter"/>
</dbReference>
<dbReference type="Gene3D" id="1.20.900.10">
    <property type="entry name" value="Dbl homology (DH) domain"/>
    <property type="match status" value="1"/>
</dbReference>
<dbReference type="Gene3D" id="2.30.29.30">
    <property type="entry name" value="Pleckstrin-homology domain (PH domain)/Phosphotyrosine-binding domain (PTB)"/>
    <property type="match status" value="1"/>
</dbReference>